<comment type="caution">
    <text evidence="3">The sequence shown here is derived from an EMBL/GenBank/DDBJ whole genome shotgun (WGS) entry which is preliminary data.</text>
</comment>
<evidence type="ECO:0000313" key="4">
    <source>
        <dbReference type="Proteomes" id="UP001596461"/>
    </source>
</evidence>
<keyword evidence="2" id="KW-0472">Membrane</keyword>
<feature type="compositionally biased region" description="Basic and acidic residues" evidence="1">
    <location>
        <begin position="388"/>
        <end position="401"/>
    </location>
</feature>
<sequence>MSSDVSSTAASETPPREPNTPAEDTPDQPDVTDTSTPSSDADVSVSPATLQWHEHHDGGWGVWLVAILGLLALGLVYAEPLLLAAAVVPTAYIAYGAVSSLPNEVSLAVERSLAGGSIAPGESVDITLRVTNVGDAVIPDLRIVDGVPAELVVTEGSPRGAVALRPGSTTEIEYTVIARRGEFAFTDPQVTVRSLAGTDRAALSVEPEGETTVECTRPGALPTPARSTPRRVGQTTSNQGGEGLEFHSTREYRTGDARSRVNWRQYAKSGSLVTTEFRRERAASAVVVLDVREATRRSAMPGRPTGAETSAYAAEAVVEQYLAAGHDVDLVVMGLSRRRVDAPVEAIDGILLVTDVNTDAGYYRARATFEAAAAVATERSPKQGGSRDGLRHDSGASERSEQTAARVLARADPNAEVVVVSSLPDYDPVTFVRRSHAMGRSGVLLSPDNTGDATRGGRIAGVHRELRLQNARGVCDVAIDWGGEEPLGLAVARAVGGGQR</sequence>
<dbReference type="EMBL" id="JBHTAH010000011">
    <property type="protein sequence ID" value="MFC7070506.1"/>
    <property type="molecule type" value="Genomic_DNA"/>
</dbReference>
<dbReference type="GeneID" id="81124362"/>
<feature type="compositionally biased region" description="Polar residues" evidence="1">
    <location>
        <begin position="31"/>
        <end position="46"/>
    </location>
</feature>
<keyword evidence="2" id="KW-1133">Transmembrane helix</keyword>
<reference evidence="3 4" key="1">
    <citation type="journal article" date="2019" name="Int. J. Syst. Evol. Microbiol.">
        <title>The Global Catalogue of Microorganisms (GCM) 10K type strain sequencing project: providing services to taxonomists for standard genome sequencing and annotation.</title>
        <authorList>
            <consortium name="The Broad Institute Genomics Platform"/>
            <consortium name="The Broad Institute Genome Sequencing Center for Infectious Disease"/>
            <person name="Wu L."/>
            <person name="Ma J."/>
        </authorList>
    </citation>
    <scope>NUCLEOTIDE SEQUENCE [LARGE SCALE GENOMIC DNA]</scope>
    <source>
        <strain evidence="3 4">DT31</strain>
    </source>
</reference>
<gene>
    <name evidence="3" type="ORF">ACFQL9_12710</name>
</gene>
<feature type="transmembrane region" description="Helical" evidence="2">
    <location>
        <begin position="60"/>
        <end position="78"/>
    </location>
</feature>
<feature type="region of interest" description="Disordered" evidence="1">
    <location>
        <begin position="207"/>
        <end position="244"/>
    </location>
</feature>
<protein>
    <submittedName>
        <fullName evidence="3">DUF58 domain-containing protein</fullName>
    </submittedName>
</protein>
<dbReference type="RefSeq" id="WP_284032506.1">
    <property type="nucleotide sequence ID" value="NZ_CP126154.1"/>
</dbReference>
<keyword evidence="4" id="KW-1185">Reference proteome</keyword>
<dbReference type="Proteomes" id="UP001596461">
    <property type="component" value="Unassembled WGS sequence"/>
</dbReference>
<feature type="region of interest" description="Disordered" evidence="1">
    <location>
        <begin position="1"/>
        <end position="46"/>
    </location>
</feature>
<feature type="region of interest" description="Disordered" evidence="1">
    <location>
        <begin position="375"/>
        <end position="406"/>
    </location>
</feature>
<proteinExistence type="predicted"/>
<feature type="compositionally biased region" description="Polar residues" evidence="1">
    <location>
        <begin position="1"/>
        <end position="11"/>
    </location>
</feature>
<name>A0ABD5WB40_9EURY</name>
<evidence type="ECO:0000256" key="2">
    <source>
        <dbReference type="SAM" id="Phobius"/>
    </source>
</evidence>
<dbReference type="AlphaFoldDB" id="A0ABD5WB40"/>
<evidence type="ECO:0000256" key="1">
    <source>
        <dbReference type="SAM" id="MobiDB-lite"/>
    </source>
</evidence>
<dbReference type="PANTHER" id="PTHR34351">
    <property type="entry name" value="SLR1927 PROTEIN-RELATED"/>
    <property type="match status" value="1"/>
</dbReference>
<keyword evidence="2" id="KW-0812">Transmembrane</keyword>
<evidence type="ECO:0000313" key="3">
    <source>
        <dbReference type="EMBL" id="MFC7070506.1"/>
    </source>
</evidence>
<accession>A0ABD5WB40</accession>
<dbReference type="PANTHER" id="PTHR34351:SF1">
    <property type="entry name" value="SLR1927 PROTEIN"/>
    <property type="match status" value="1"/>
</dbReference>
<organism evidence="3 4">
    <name type="scientific">Halobaculum lipolyticum</name>
    <dbReference type="NCBI Taxonomy" id="3032001"/>
    <lineage>
        <taxon>Archaea</taxon>
        <taxon>Methanobacteriati</taxon>
        <taxon>Methanobacteriota</taxon>
        <taxon>Stenosarchaea group</taxon>
        <taxon>Halobacteria</taxon>
        <taxon>Halobacteriales</taxon>
        <taxon>Haloferacaceae</taxon>
        <taxon>Halobaculum</taxon>
    </lineage>
</organism>